<feature type="repeat" description="PPR" evidence="1">
    <location>
        <begin position="830"/>
        <end position="864"/>
    </location>
</feature>
<dbReference type="PROSITE" id="PS51375">
    <property type="entry name" value="PPR"/>
    <property type="match status" value="2"/>
</dbReference>
<dbReference type="Pfam" id="PF13041">
    <property type="entry name" value="PPR_2"/>
    <property type="match status" value="2"/>
</dbReference>
<evidence type="ECO:0000313" key="4">
    <source>
        <dbReference type="Proteomes" id="UP001140074"/>
    </source>
</evidence>
<dbReference type="PANTHER" id="PTHR47939">
    <property type="entry name" value="MEMBRANE-ASSOCIATED SALT-INDUCIBLE PROTEIN-LIKE"/>
    <property type="match status" value="1"/>
</dbReference>
<evidence type="ECO:0008006" key="5">
    <source>
        <dbReference type="Google" id="ProtNLM"/>
    </source>
</evidence>
<evidence type="ECO:0000256" key="2">
    <source>
        <dbReference type="SAM" id="MobiDB-lite"/>
    </source>
</evidence>
<sequence length="1092" mass="120227">MSGQFLAKSRVLAVRTRLLPAFACWNRSVHTTNKRAGHFSSRLSELVRDSRAKSLDPLTKSDESNTGITNALRMGRARRQGGYDRGAGMHLSMPLRVKNVEKAWDICTQKIQRDGCLITGDTLRSEAVELILLMAKSVSARALSPNGAGLEDSPAADKKRRALFGFRSALILKHVFSDPLCTLSDEHDASEVLAESEGKIDVQAIDLRLGLSSVSDYKDIISLLSAAIDPCMSTGNMPELTGATPDELAVDIMSASISRLMHLTFLAAEQDGVTMSDKTIRAALQATIATQDVSAARDILLLQYSDLAMLLDPDVQPSTSQAAKRALSEPNADQCRVVVEILLNLVMTGRDPRILDAASQSIQPQAEFGYDQFEDTMRPRDDSTSPADLDAICLWRAETVERIYRAYVAAGMSEVASPDRSKTPALQGSVVPTPQMLATLLCAHCDAGNIEQATIVYDTLAATLQSWQEFTAPPPAKNRKHATRYAESSPSHKMGISLWAKVLGGVCRTQQQWLATRVLGDIAADGWLPSEEMYEQYLAMVSDPSAETLAEAVSEIRRHVQKDSDGTRFDSAVIEPLVSALVCPQIPVSFDSMSARIEQALLLSGLATTVDTGDSVALAVSDATARKIISAMVSNQQISRAQQLAELWSHTRPEIITNKSIAELILGLGSSGEYAQALEVFTNIQESGDHVVDLDILCAVLQVYVYAGDYEEAVSVSKRVRAMIRESKEAGVELKLPGHDVFNCMLRAYCEESLVSDAMHVLEEMRSYNLHATPDTYTTLMNTMSTLRSYDGLKLVSALAHVDYNMVPICDRDGAQLPGYMAHTPPLPLTAAFYNSLIEAYGRVAEPIKALQVWEVMRSRGIKPDNVTATLLIDTCGWNERVHWDDDMDTQTTFVEHEIPEDHVYSGMPFFHMHFLANTLQQLREAGLEFSMANYRHLLEALIRGGFLEDALEMVIGKHEDTVQKAVWMDQAQVLLQPTGGIIFEGLMSLAKRMGDQKEPKAPMAKFMDVSLDIPLCQETVNTIYGMISAVRNKCTTDKNAEPCDMPFVQNASPNLLKRLDLHEQRLNEFLQQRRPDLLPKDRPASAASIEI</sequence>
<dbReference type="Proteomes" id="UP001140074">
    <property type="component" value="Unassembled WGS sequence"/>
</dbReference>
<name>A0A9W8IPK6_9FUNG</name>
<evidence type="ECO:0000313" key="3">
    <source>
        <dbReference type="EMBL" id="KAJ2862449.1"/>
    </source>
</evidence>
<feature type="region of interest" description="Disordered" evidence="2">
    <location>
        <begin position="54"/>
        <end position="75"/>
    </location>
</feature>
<feature type="repeat" description="PPR" evidence="1">
    <location>
        <begin position="738"/>
        <end position="772"/>
    </location>
</feature>
<feature type="region of interest" description="Disordered" evidence="2">
    <location>
        <begin position="1073"/>
        <end position="1092"/>
    </location>
</feature>
<proteinExistence type="predicted"/>
<dbReference type="AlphaFoldDB" id="A0A9W8IPK6"/>
<dbReference type="InterPro" id="IPR011990">
    <property type="entry name" value="TPR-like_helical_dom_sf"/>
</dbReference>
<feature type="compositionally biased region" description="Basic and acidic residues" evidence="2">
    <location>
        <begin position="54"/>
        <end position="63"/>
    </location>
</feature>
<feature type="compositionally biased region" description="Basic and acidic residues" evidence="2">
    <location>
        <begin position="1073"/>
        <end position="1084"/>
    </location>
</feature>
<accession>A0A9W8IPK6</accession>
<dbReference type="InterPro" id="IPR002885">
    <property type="entry name" value="PPR_rpt"/>
</dbReference>
<dbReference type="Gene3D" id="1.25.40.10">
    <property type="entry name" value="Tetratricopeptide repeat domain"/>
    <property type="match status" value="2"/>
</dbReference>
<dbReference type="NCBIfam" id="TIGR00756">
    <property type="entry name" value="PPR"/>
    <property type="match status" value="2"/>
</dbReference>
<comment type="caution">
    <text evidence="3">The sequence shown here is derived from an EMBL/GenBank/DDBJ whole genome shotgun (WGS) entry which is preliminary data.</text>
</comment>
<evidence type="ECO:0000256" key="1">
    <source>
        <dbReference type="PROSITE-ProRule" id="PRU00708"/>
    </source>
</evidence>
<protein>
    <recommendedName>
        <fullName evidence="5">Pentacotripeptide-repeat region of PRORP domain-containing protein</fullName>
    </recommendedName>
</protein>
<dbReference type="InterPro" id="IPR050667">
    <property type="entry name" value="PPR-containing_protein"/>
</dbReference>
<reference evidence="3" key="1">
    <citation type="submission" date="2022-07" db="EMBL/GenBank/DDBJ databases">
        <title>Phylogenomic reconstructions and comparative analyses of Kickxellomycotina fungi.</title>
        <authorList>
            <person name="Reynolds N.K."/>
            <person name="Stajich J.E."/>
            <person name="Barry K."/>
            <person name="Grigoriev I.V."/>
            <person name="Crous P."/>
            <person name="Smith M.E."/>
        </authorList>
    </citation>
    <scope>NUCLEOTIDE SEQUENCE</scope>
    <source>
        <strain evidence="3">RSA 476</strain>
    </source>
</reference>
<organism evidence="3 4">
    <name type="scientific">Coemansia aciculifera</name>
    <dbReference type="NCBI Taxonomy" id="417176"/>
    <lineage>
        <taxon>Eukaryota</taxon>
        <taxon>Fungi</taxon>
        <taxon>Fungi incertae sedis</taxon>
        <taxon>Zoopagomycota</taxon>
        <taxon>Kickxellomycotina</taxon>
        <taxon>Kickxellomycetes</taxon>
        <taxon>Kickxellales</taxon>
        <taxon>Kickxellaceae</taxon>
        <taxon>Coemansia</taxon>
    </lineage>
</organism>
<dbReference type="EMBL" id="JANBUY010000168">
    <property type="protein sequence ID" value="KAJ2862449.1"/>
    <property type="molecule type" value="Genomic_DNA"/>
</dbReference>
<gene>
    <name evidence="3" type="ORF">GGH94_004275</name>
</gene>
<keyword evidence="4" id="KW-1185">Reference proteome</keyword>
<dbReference type="PANTHER" id="PTHR47939:SF5">
    <property type="entry name" value="PENTACOTRIPEPTIDE-REPEAT REGION OF PRORP DOMAIN-CONTAINING PROTEIN"/>
    <property type="match status" value="1"/>
</dbReference>